<dbReference type="Proteomes" id="UP000091969">
    <property type="component" value="Unassembled WGS sequence"/>
</dbReference>
<reference evidence="1 2" key="1">
    <citation type="submission" date="2016-06" db="EMBL/GenBank/DDBJ databases">
        <title>Genome sequence of Tepidimonas fonticaldi PL17.</title>
        <authorList>
            <person name="Pinnaka A.K."/>
        </authorList>
    </citation>
    <scope>NUCLEOTIDE SEQUENCE [LARGE SCALE GENOMIC DNA]</scope>
    <source>
        <strain evidence="1 2">PL17</strain>
    </source>
</reference>
<dbReference type="AlphaFoldDB" id="A0A1A6DV74"/>
<protein>
    <recommendedName>
        <fullName evidence="3">Transport and Golgi organization 2</fullName>
    </recommendedName>
</protein>
<dbReference type="STRING" id="1101373.A9O67_07660"/>
<evidence type="ECO:0008006" key="3">
    <source>
        <dbReference type="Google" id="ProtNLM"/>
    </source>
</evidence>
<dbReference type="InterPro" id="IPR008551">
    <property type="entry name" value="TANGO2"/>
</dbReference>
<evidence type="ECO:0000313" key="2">
    <source>
        <dbReference type="Proteomes" id="UP000091969"/>
    </source>
</evidence>
<dbReference type="PANTHER" id="PTHR17985">
    <property type="entry name" value="SER/THR-RICH PROTEIN T10 IN DGCR REGION"/>
    <property type="match status" value="1"/>
</dbReference>
<dbReference type="EMBL" id="LZDH01000056">
    <property type="protein sequence ID" value="OBS30822.1"/>
    <property type="molecule type" value="Genomic_DNA"/>
</dbReference>
<accession>A0A1A6DV74</accession>
<gene>
    <name evidence="1" type="ORF">A9O67_07660</name>
</gene>
<keyword evidence="2" id="KW-1185">Reference proteome</keyword>
<comment type="caution">
    <text evidence="1">The sequence shown here is derived from an EMBL/GenBank/DDBJ whole genome shotgun (WGS) entry which is preliminary data.</text>
</comment>
<organism evidence="1 2">
    <name type="scientific">Tepidimonas fonticaldi</name>
    <dbReference type="NCBI Taxonomy" id="1101373"/>
    <lineage>
        <taxon>Bacteria</taxon>
        <taxon>Pseudomonadati</taxon>
        <taxon>Pseudomonadota</taxon>
        <taxon>Betaproteobacteria</taxon>
        <taxon>Burkholderiales</taxon>
        <taxon>Tepidimonas</taxon>
    </lineage>
</organism>
<dbReference type="RefSeq" id="WP_068609623.1">
    <property type="nucleotide sequence ID" value="NZ_LZDH01000056.1"/>
</dbReference>
<name>A0A1A6DV74_9BURK</name>
<dbReference type="PANTHER" id="PTHR17985:SF8">
    <property type="entry name" value="TRANSPORT AND GOLGI ORGANIZATION PROTEIN 2 HOMOLOG"/>
    <property type="match status" value="1"/>
</dbReference>
<sequence length="279" mass="30628">MCLMAWALGQDPAAPLWVAANRDEQWDRPTLPLHAWTLPQGGTVWSGRDAQAGGSWLAFGSAGRVAMLTNVRAWPPEPAQDRSRGSLVTAWLSPEDLPTWAEFAHRHDPMAYNGCNVVLGDVLQGRWARLTNRDPGPALADDPATERVGGWWARELPPGVYALSNAALDTPWPKLRRLKSALDQALATPRVDAACCTLLEALRTHVPSADVGQHLESSPYVHLPERRYGTRSSLIARWDRAGTLTLTEWTYASPQGPAAADCADQRRISIDWWGMPTSS</sequence>
<proteinExistence type="predicted"/>
<evidence type="ECO:0000313" key="1">
    <source>
        <dbReference type="EMBL" id="OBS30822.1"/>
    </source>
</evidence>
<dbReference type="Pfam" id="PF05742">
    <property type="entry name" value="TANGO2"/>
    <property type="match status" value="1"/>
</dbReference>